<reference evidence="1" key="1">
    <citation type="journal article" date="2011" name="Proc. Natl. Acad. Sci. U.S.A.">
        <title>The genome of the fire ant Solenopsis invicta.</title>
        <authorList>
            <person name="Wurm Y."/>
            <person name="Wang J."/>
            <person name="Riba-Grognuz O."/>
            <person name="Corona M."/>
            <person name="Nygaard S."/>
            <person name="Hunt B.G."/>
            <person name="Ingram K.K."/>
            <person name="Falquet L."/>
            <person name="Nipitwattanaphon M."/>
            <person name="Gotzek D."/>
            <person name="Dijkstra M.B."/>
            <person name="Oettler J."/>
            <person name="Comtesse F."/>
            <person name="Shih C.J."/>
            <person name="Wu W.J."/>
            <person name="Yang C.C."/>
            <person name="Thomas J."/>
            <person name="Beaudoing E."/>
            <person name="Pradervand S."/>
            <person name="Flegel V."/>
            <person name="Cook E.D."/>
            <person name="Fabbretti R."/>
            <person name="Stockinger H."/>
            <person name="Long L."/>
            <person name="Farmerie W.G."/>
            <person name="Oakey J."/>
            <person name="Boomsma J.J."/>
            <person name="Pamilo P."/>
            <person name="Yi S.V."/>
            <person name="Heinze J."/>
            <person name="Goodisman M.A."/>
            <person name="Farinelli L."/>
            <person name="Harshman K."/>
            <person name="Hulo N."/>
            <person name="Cerutti L."/>
            <person name="Xenarios I."/>
            <person name="Shoemaker D."/>
            <person name="Keller L."/>
        </authorList>
    </citation>
    <scope>NUCLEOTIDE SEQUENCE [LARGE SCALE GENOMIC DNA]</scope>
</reference>
<name>E9IUE4_SOLIN</name>
<sequence length="97" mass="11478">MKASVLMYGNNDVVSVSLSTMTPESFFTAQRFLALRIFHPYHVTLTHALTCNDYRRRLELCNWVQAMLRQDQQFFRFVMFSDEATFHNTGQLNRHNN</sequence>
<gene>
    <name evidence="1" type="ORF">SINV_08028</name>
</gene>
<feature type="non-terminal residue" evidence="1">
    <location>
        <position position="97"/>
    </location>
</feature>
<dbReference type="PANTHER" id="PTHR47326:SF1">
    <property type="entry name" value="HTH PSQ-TYPE DOMAIN-CONTAINING PROTEIN"/>
    <property type="match status" value="1"/>
</dbReference>
<dbReference type="AlphaFoldDB" id="E9IUE4"/>
<dbReference type="OMA" id="MSTANRV"/>
<protein>
    <submittedName>
        <fullName evidence="1">Uncharacterized protein</fullName>
    </submittedName>
</protein>
<organism>
    <name type="scientific">Solenopsis invicta</name>
    <name type="common">Red imported fire ant</name>
    <name type="synonym">Solenopsis wagneri</name>
    <dbReference type="NCBI Taxonomy" id="13686"/>
    <lineage>
        <taxon>Eukaryota</taxon>
        <taxon>Metazoa</taxon>
        <taxon>Ecdysozoa</taxon>
        <taxon>Arthropoda</taxon>
        <taxon>Hexapoda</taxon>
        <taxon>Insecta</taxon>
        <taxon>Pterygota</taxon>
        <taxon>Neoptera</taxon>
        <taxon>Endopterygota</taxon>
        <taxon>Hymenoptera</taxon>
        <taxon>Apocrita</taxon>
        <taxon>Aculeata</taxon>
        <taxon>Formicoidea</taxon>
        <taxon>Formicidae</taxon>
        <taxon>Myrmicinae</taxon>
        <taxon>Solenopsis</taxon>
    </lineage>
</organism>
<accession>E9IUE4</accession>
<dbReference type="HOGENOM" id="CLU_2349332_0_0_1"/>
<dbReference type="EMBL" id="GL765970">
    <property type="protein sequence ID" value="EFZ15809.1"/>
    <property type="molecule type" value="Genomic_DNA"/>
</dbReference>
<proteinExistence type="predicted"/>
<dbReference type="PANTHER" id="PTHR47326">
    <property type="entry name" value="TRANSPOSABLE ELEMENT TC3 TRANSPOSASE-LIKE PROTEIN"/>
    <property type="match status" value="1"/>
</dbReference>
<evidence type="ECO:0000313" key="1">
    <source>
        <dbReference type="EMBL" id="EFZ15809.1"/>
    </source>
</evidence>